<evidence type="ECO:0000313" key="4">
    <source>
        <dbReference type="EMBL" id="EFC36689.1"/>
    </source>
</evidence>
<dbReference type="GO" id="GO:0051260">
    <property type="term" value="P:protein homooligomerization"/>
    <property type="evidence" value="ECO:0007669"/>
    <property type="project" value="InterPro"/>
</dbReference>
<dbReference type="InterPro" id="IPR003131">
    <property type="entry name" value="T1-type_BTB"/>
</dbReference>
<feature type="coiled-coil region" evidence="1">
    <location>
        <begin position="281"/>
        <end position="308"/>
    </location>
</feature>
<feature type="region of interest" description="Disordered" evidence="2">
    <location>
        <begin position="571"/>
        <end position="596"/>
    </location>
</feature>
<dbReference type="Gene3D" id="3.30.710.10">
    <property type="entry name" value="Potassium Channel Kv1.1, Chain A"/>
    <property type="match status" value="2"/>
</dbReference>
<accession>D2W2R0</accession>
<feature type="compositionally biased region" description="Basic and acidic residues" evidence="2">
    <location>
        <begin position="1149"/>
        <end position="1160"/>
    </location>
</feature>
<proteinExistence type="predicted"/>
<evidence type="ECO:0000256" key="2">
    <source>
        <dbReference type="SAM" id="MobiDB-lite"/>
    </source>
</evidence>
<dbReference type="EMBL" id="GG738927">
    <property type="protein sequence ID" value="EFC36689.1"/>
    <property type="molecule type" value="Genomic_DNA"/>
</dbReference>
<reference evidence="4 5" key="1">
    <citation type="journal article" date="2010" name="Cell">
        <title>The genome of Naegleria gruberi illuminates early eukaryotic versatility.</title>
        <authorList>
            <person name="Fritz-Laylin L.K."/>
            <person name="Prochnik S.E."/>
            <person name="Ginger M.L."/>
            <person name="Dacks J.B."/>
            <person name="Carpenter M.L."/>
            <person name="Field M.C."/>
            <person name="Kuo A."/>
            <person name="Paredez A."/>
            <person name="Chapman J."/>
            <person name="Pham J."/>
            <person name="Shu S."/>
            <person name="Neupane R."/>
            <person name="Cipriano M."/>
            <person name="Mancuso J."/>
            <person name="Tu H."/>
            <person name="Salamov A."/>
            <person name="Lindquist E."/>
            <person name="Shapiro H."/>
            <person name="Lucas S."/>
            <person name="Grigoriev I.V."/>
            <person name="Cande W.Z."/>
            <person name="Fulton C."/>
            <person name="Rokhsar D.S."/>
            <person name="Dawson S.C."/>
        </authorList>
    </citation>
    <scope>NUCLEOTIDE SEQUENCE [LARGE SCALE GENOMIC DNA]</scope>
    <source>
        <strain evidence="4 5">NEG-M</strain>
    </source>
</reference>
<dbReference type="Pfam" id="PF02214">
    <property type="entry name" value="BTB_2"/>
    <property type="match status" value="1"/>
</dbReference>
<protein>
    <submittedName>
        <fullName evidence="4">Ankyrin repeat domain-containing protein</fullName>
    </submittedName>
</protein>
<dbReference type="KEGG" id="ngr:NAEGRDRAFT_82166"/>
<feature type="region of interest" description="Disordered" evidence="2">
    <location>
        <begin position="1089"/>
        <end position="1186"/>
    </location>
</feature>
<feature type="compositionally biased region" description="Low complexity" evidence="2">
    <location>
        <begin position="28"/>
        <end position="45"/>
    </location>
</feature>
<feature type="compositionally biased region" description="Low complexity" evidence="2">
    <location>
        <begin position="577"/>
        <end position="588"/>
    </location>
</feature>
<dbReference type="InterPro" id="IPR000210">
    <property type="entry name" value="BTB/POZ_dom"/>
</dbReference>
<dbReference type="eggNOG" id="ENOG502QU61">
    <property type="taxonomic scope" value="Eukaryota"/>
</dbReference>
<dbReference type="InterPro" id="IPR053354">
    <property type="entry name" value="MGDG_epimerase"/>
</dbReference>
<dbReference type="OMA" id="TCGLFKD"/>
<name>D2W2R0_NAEGR</name>
<dbReference type="AlphaFoldDB" id="D2W2R0"/>
<dbReference type="Proteomes" id="UP000006671">
    <property type="component" value="Unassembled WGS sequence"/>
</dbReference>
<keyword evidence="1" id="KW-0175">Coiled coil</keyword>
<dbReference type="InterPro" id="IPR011333">
    <property type="entry name" value="SKP1/BTB/POZ_sf"/>
</dbReference>
<dbReference type="PANTHER" id="PTHR43558">
    <property type="entry name" value="REDUCTASE, PUTATIVE (AFU_ORTHOLOGUE AFUA_3G10540)-RELATED"/>
    <property type="match status" value="1"/>
</dbReference>
<gene>
    <name evidence="4" type="ORF">NAEGRDRAFT_82166</name>
</gene>
<feature type="domain" description="BTB" evidence="3">
    <location>
        <begin position="117"/>
        <end position="226"/>
    </location>
</feature>
<dbReference type="SMART" id="SM00225">
    <property type="entry name" value="BTB"/>
    <property type="match status" value="1"/>
</dbReference>
<dbReference type="InParanoid" id="D2W2R0"/>
<feature type="compositionally biased region" description="Basic and acidic residues" evidence="2">
    <location>
        <begin position="1098"/>
        <end position="1111"/>
    </location>
</feature>
<keyword evidence="5" id="KW-1185">Reference proteome</keyword>
<dbReference type="RefSeq" id="XP_002669433.1">
    <property type="nucleotide sequence ID" value="XM_002669387.1"/>
</dbReference>
<dbReference type="SUPFAM" id="SSF54695">
    <property type="entry name" value="POZ domain"/>
    <property type="match status" value="2"/>
</dbReference>
<evidence type="ECO:0000259" key="3">
    <source>
        <dbReference type="SMART" id="SM00225"/>
    </source>
</evidence>
<dbReference type="OrthoDB" id="539213at2759"/>
<evidence type="ECO:0000256" key="1">
    <source>
        <dbReference type="SAM" id="Coils"/>
    </source>
</evidence>
<dbReference type="VEuPathDB" id="AmoebaDB:NAEGRDRAFT_82166"/>
<feature type="region of interest" description="Disordered" evidence="2">
    <location>
        <begin position="1"/>
        <end position="57"/>
    </location>
</feature>
<organism evidence="5">
    <name type="scientific">Naegleria gruberi</name>
    <name type="common">Amoeba</name>
    <dbReference type="NCBI Taxonomy" id="5762"/>
    <lineage>
        <taxon>Eukaryota</taxon>
        <taxon>Discoba</taxon>
        <taxon>Heterolobosea</taxon>
        <taxon>Tetramitia</taxon>
        <taxon>Eutetramitia</taxon>
        <taxon>Vahlkampfiidae</taxon>
        <taxon>Naegleria</taxon>
    </lineage>
</organism>
<feature type="compositionally biased region" description="Basic and acidic residues" evidence="2">
    <location>
        <begin position="46"/>
        <end position="57"/>
    </location>
</feature>
<dbReference type="GeneID" id="8860776"/>
<dbReference type="PANTHER" id="PTHR43558:SF6">
    <property type="entry name" value="REDUCTASE, PUTATIVE (AFU_ORTHOLOGUE AFUA_3G10540)-RELATED"/>
    <property type="match status" value="1"/>
</dbReference>
<sequence>MARTKQTARKVSSSSAFEHQKKRKAEEPSSSSSSSYAPKPSSFSSSKDDPQYIKEREELETVRIDALHKIDEERRRNQQKMKEIEVLEKFNGNKMDDQQDDHLNSEKVKEILQSGENIVKLMVGGKMFVTSLSTINRRENMIKTMLNSDFKVDRDENGCILLSESNPDYFPIILEHIRTGSTTYVGLWENITEDTIEKLKALLIESDYFGTSKLSARVAELIKQHNSNQRHQRMEEKEDTPEIKEYRVSQHNTLHSNQNESDEKWLDMFSKLTLKEKTVMEDFLKKAEVDLEQEREELRKREAFLKKEPIVFNVRGVKFCIGIEKLLVHPESIFPQLIQASTNREIFLDRDSEVFSVLYEYLESATFTSVPREMSQRKLVYKEAKEFKLQGLLDFLDPLRYPIEDIGSNNLKIKKEEDFLRNLYVSDRENQILSDPYIHLVSVFGNEHSTRELLKPCDPPSTLPLLFDFENPVECSELINEYSRLKLPPIPEIVSDREEFFTQFNALTCGLFKDMDWSNVFAAGGGILACMLKAKLDRKDLLQENRYSRFQKVDPFQGGVMQQAKKKVLWDEDDGSNSDNDNGSVADGYFSATSSEDDKPVRAKKASSFKKYEQDDLDEELFNYFRKSYWKNSDIDLFIYGLDEKEAEKKIFYLFELFKKNIKNIPHFAKPENANDSNKFNKLTKKSKKYSSPKSTEEGTNYDDILLIRTENAITFKFISSVRTVQVILRIYKSPAEVLIGFDVNCCCVGFDGSQVYALPRAIQAIKTRCNIVDVDRQSTTYELRLTKYALRGFRVGVAGYEEKRVQNDILIGDHFYKHNRRYFRQPQPRAKLHNVTGLAKILLIRHAYKHANFRGGLKSIGAGNDVESAEKTVSKSKYHDYTQIRLPRYSWNSEFISASQLFNHIKARTTYVVEEKKMKLFFEYSLNDINGIIQPKEPKSDLPPHLEFITYEPTRQYVVGSFHPHNRNFFRDAYVDEKIENKSVGKKKFTKYQWILGIGSGRNVLGEEEAKLVEQAYRLFKAQKSSSKKATNSLYELSNGNTINFQTMSLESKMNKSWYRSRKLVLRTRESHIYVKRSKDELTNIHEVLDDEEEETETWKTKKSEKKKESSDDDSSDGCPSPKKIEKPLKSPVSKKAKKYDSEESDDDMKYETKKKIESSESEEEKPKKKLPTPKETSYSTKKKK</sequence>
<evidence type="ECO:0000313" key="5">
    <source>
        <dbReference type="Proteomes" id="UP000006671"/>
    </source>
</evidence>